<gene>
    <name evidence="1" type="ORF">SBF1_480002</name>
</gene>
<protein>
    <submittedName>
        <fullName evidence="1">Uncharacterized protein</fullName>
    </submittedName>
</protein>
<proteinExistence type="predicted"/>
<evidence type="ECO:0000313" key="1">
    <source>
        <dbReference type="EMBL" id="SPF50421.1"/>
    </source>
</evidence>
<reference evidence="2" key="1">
    <citation type="submission" date="2018-02" db="EMBL/GenBank/DDBJ databases">
        <authorList>
            <person name="Hausmann B."/>
        </authorList>
    </citation>
    <scope>NUCLEOTIDE SEQUENCE [LARGE SCALE GENOMIC DNA]</scope>
    <source>
        <strain evidence="2">Peat soil MAG SbF1</strain>
    </source>
</reference>
<dbReference type="Proteomes" id="UP000238916">
    <property type="component" value="Unassembled WGS sequence"/>
</dbReference>
<evidence type="ECO:0000313" key="2">
    <source>
        <dbReference type="Proteomes" id="UP000238916"/>
    </source>
</evidence>
<dbReference type="EMBL" id="OMOF01000423">
    <property type="protein sequence ID" value="SPF50421.1"/>
    <property type="molecule type" value="Genomic_DNA"/>
</dbReference>
<accession>A0A2U3LER9</accession>
<organism evidence="1 2">
    <name type="scientific">Candidatus Desulfosporosinus infrequens</name>
    <dbReference type="NCBI Taxonomy" id="2043169"/>
    <lineage>
        <taxon>Bacteria</taxon>
        <taxon>Bacillati</taxon>
        <taxon>Bacillota</taxon>
        <taxon>Clostridia</taxon>
        <taxon>Eubacteriales</taxon>
        <taxon>Desulfitobacteriaceae</taxon>
        <taxon>Desulfosporosinus</taxon>
    </lineage>
</organism>
<dbReference type="AlphaFoldDB" id="A0A2U3LER9"/>
<name>A0A2U3LER9_9FIRM</name>
<sequence>MVLVQQIATLHHGSLDVQSMVGQEMGFRVNFSKNSLLEIYSSLITEECHKNGILFCYHPE</sequence>